<dbReference type="OrthoDB" id="437693at2759"/>
<dbReference type="Gene3D" id="3.40.800.20">
    <property type="entry name" value="Histone deacetylase domain"/>
    <property type="match status" value="1"/>
</dbReference>
<dbReference type="STRING" id="595528.A0A0D2WTB8"/>
<dbReference type="SUPFAM" id="SSF52768">
    <property type="entry name" value="Arginase/deacetylase"/>
    <property type="match status" value="1"/>
</dbReference>
<accession>A0A0D2WTB8</accession>
<evidence type="ECO:0000313" key="4">
    <source>
        <dbReference type="Proteomes" id="UP000008743"/>
    </source>
</evidence>
<dbReference type="GO" id="GO:0000118">
    <property type="term" value="C:histone deacetylase complex"/>
    <property type="evidence" value="ECO:0007669"/>
    <property type="project" value="TreeGrafter"/>
</dbReference>
<feature type="domain" description="Histone deacetylase" evidence="2">
    <location>
        <begin position="44"/>
        <end position="325"/>
    </location>
</feature>
<dbReference type="GO" id="GO:0040029">
    <property type="term" value="P:epigenetic regulation of gene expression"/>
    <property type="evidence" value="ECO:0007669"/>
    <property type="project" value="TreeGrafter"/>
</dbReference>
<reference evidence="4" key="1">
    <citation type="submission" date="2011-02" db="EMBL/GenBank/DDBJ databases">
        <title>The Genome Sequence of Capsaspora owczarzaki ATCC 30864.</title>
        <authorList>
            <person name="Russ C."/>
            <person name="Cuomo C."/>
            <person name="Burger G."/>
            <person name="Gray M.W."/>
            <person name="Holland P.W.H."/>
            <person name="King N."/>
            <person name="Lang F.B.F."/>
            <person name="Roger A.J."/>
            <person name="Ruiz-Trillo I."/>
            <person name="Young S.K."/>
            <person name="Zeng Q."/>
            <person name="Gargeya S."/>
            <person name="Alvarado L."/>
            <person name="Berlin A."/>
            <person name="Chapman S.B."/>
            <person name="Chen Z."/>
            <person name="Freedman E."/>
            <person name="Gellesch M."/>
            <person name="Goldberg J."/>
            <person name="Griggs A."/>
            <person name="Gujja S."/>
            <person name="Heilman E."/>
            <person name="Heiman D."/>
            <person name="Howarth C."/>
            <person name="Mehta T."/>
            <person name="Neiman D."/>
            <person name="Pearson M."/>
            <person name="Roberts A."/>
            <person name="Saif S."/>
            <person name="Shea T."/>
            <person name="Shenoy N."/>
            <person name="Sisk P."/>
            <person name="Stolte C."/>
            <person name="Sykes S."/>
            <person name="White J."/>
            <person name="Yandava C."/>
            <person name="Haas B."/>
            <person name="Nusbaum C."/>
            <person name="Birren B."/>
        </authorList>
    </citation>
    <scope>NUCLEOTIDE SEQUENCE</scope>
    <source>
        <strain evidence="4">ATCC 30864</strain>
    </source>
</reference>
<dbReference type="EMBL" id="KE346369">
    <property type="protein sequence ID" value="KJE95645.1"/>
    <property type="molecule type" value="Genomic_DNA"/>
</dbReference>
<proteinExistence type="predicted"/>
<dbReference type="Pfam" id="PF00850">
    <property type="entry name" value="Hist_deacetyl"/>
    <property type="match status" value="1"/>
</dbReference>
<dbReference type="GO" id="GO:0016787">
    <property type="term" value="F:hydrolase activity"/>
    <property type="evidence" value="ECO:0007669"/>
    <property type="project" value="UniProtKB-KW"/>
</dbReference>
<dbReference type="InterPro" id="IPR044150">
    <property type="entry name" value="HDAC_classIV"/>
</dbReference>
<evidence type="ECO:0000313" key="3">
    <source>
        <dbReference type="EMBL" id="KJE95645.1"/>
    </source>
</evidence>
<sequence length="346" mass="37728">MATPSSAFITAFRQFQLPAAMLPVFYSEAYNMGFGGIEKVLSPHPFDATKYRGVFKHLRAGPLASAFAPARIMAPPAVASDQDLLIAHSEEYLRSLKSSTTVAHIAEVITLAVLPIFMVNYGIVTPQRTMTSGTAFAAKAAMQAGWAINVGGGFHHASCNEGGGFCIFADISFAIKLLMREGLQRAMIVDLDAHQGNGHENDFAQDKDRVYILDVYNRDIYPGDRKAKSGMSLNVPVSSGIADAEYLQTVNESLDQALAQFSPDLIVYNAGTDCLIHDSLGRMAVSEQGILDRDEAVFRRALSRNIPIVMVLSGGYQSSNSRVIARSIENMVEKFDLLSRPWLVKQ</sequence>
<dbReference type="RefSeq" id="XP_004345664.2">
    <property type="nucleotide sequence ID" value="XM_004345614.2"/>
</dbReference>
<evidence type="ECO:0000259" key="2">
    <source>
        <dbReference type="Pfam" id="PF00850"/>
    </source>
</evidence>
<dbReference type="CDD" id="cd09993">
    <property type="entry name" value="HDAC_classIV"/>
    <property type="match status" value="1"/>
</dbReference>
<dbReference type="InterPro" id="IPR023801">
    <property type="entry name" value="His_deacetylse_dom"/>
</dbReference>
<protein>
    <submittedName>
        <fullName evidence="3">Histone deacetylase 11</fullName>
    </submittedName>
</protein>
<dbReference type="PhylomeDB" id="A0A0D2WTB8"/>
<dbReference type="PANTHER" id="PTHR10625">
    <property type="entry name" value="HISTONE DEACETYLASE HDAC1-RELATED"/>
    <property type="match status" value="1"/>
</dbReference>
<dbReference type="InterPro" id="IPR037138">
    <property type="entry name" value="His_deacetylse_dom_sf"/>
</dbReference>
<evidence type="ECO:0000256" key="1">
    <source>
        <dbReference type="ARBA" id="ARBA00022801"/>
    </source>
</evidence>
<gene>
    <name evidence="3" type="ORF">CAOG_006074</name>
</gene>
<dbReference type="InParanoid" id="A0A0D2WTB8"/>
<dbReference type="InterPro" id="IPR023696">
    <property type="entry name" value="Ureohydrolase_dom_sf"/>
</dbReference>
<dbReference type="AlphaFoldDB" id="A0A0D2WTB8"/>
<dbReference type="PANTHER" id="PTHR10625:SF23">
    <property type="entry name" value="HISTONE DEACETYLASE 11"/>
    <property type="match status" value="1"/>
</dbReference>
<dbReference type="Proteomes" id="UP000008743">
    <property type="component" value="Unassembled WGS sequence"/>
</dbReference>
<keyword evidence="1" id="KW-0378">Hydrolase</keyword>
<keyword evidence="4" id="KW-1185">Reference proteome</keyword>
<dbReference type="GO" id="GO:0004407">
    <property type="term" value="F:histone deacetylase activity"/>
    <property type="evidence" value="ECO:0007669"/>
    <property type="project" value="InterPro"/>
</dbReference>
<dbReference type="InterPro" id="IPR000286">
    <property type="entry name" value="HDACs"/>
</dbReference>
<dbReference type="PRINTS" id="PR01270">
    <property type="entry name" value="HDASUPER"/>
</dbReference>
<organism evidence="3 4">
    <name type="scientific">Capsaspora owczarzaki (strain ATCC 30864)</name>
    <dbReference type="NCBI Taxonomy" id="595528"/>
    <lineage>
        <taxon>Eukaryota</taxon>
        <taxon>Filasterea</taxon>
        <taxon>Capsaspora</taxon>
    </lineage>
</organism>
<name>A0A0D2WTB8_CAPO3</name>